<dbReference type="AlphaFoldDB" id="A0AAV4LCR8"/>
<keyword evidence="1" id="KW-0812">Transmembrane</keyword>
<name>A0AAV4LCR8_9BACL</name>
<dbReference type="EMBL" id="BOQE01000001">
    <property type="protein sequence ID" value="GIM45591.1"/>
    <property type="molecule type" value="Genomic_DNA"/>
</dbReference>
<keyword evidence="1" id="KW-0472">Membrane</keyword>
<evidence type="ECO:0000256" key="1">
    <source>
        <dbReference type="SAM" id="Phobius"/>
    </source>
</evidence>
<feature type="transmembrane region" description="Helical" evidence="1">
    <location>
        <begin position="64"/>
        <end position="87"/>
    </location>
</feature>
<dbReference type="Proteomes" id="UP001057291">
    <property type="component" value="Unassembled WGS sequence"/>
</dbReference>
<organism evidence="2 3">
    <name type="scientific">Collibacillus ludicampi</name>
    <dbReference type="NCBI Taxonomy" id="2771369"/>
    <lineage>
        <taxon>Bacteria</taxon>
        <taxon>Bacillati</taxon>
        <taxon>Bacillota</taxon>
        <taxon>Bacilli</taxon>
        <taxon>Bacillales</taxon>
        <taxon>Alicyclobacillaceae</taxon>
        <taxon>Collibacillus</taxon>
    </lineage>
</organism>
<protein>
    <recommendedName>
        <fullName evidence="4">DUF2304 domain-containing protein</fullName>
    </recommendedName>
</protein>
<gene>
    <name evidence="2" type="ORF">DNHGIG_11400</name>
</gene>
<evidence type="ECO:0000313" key="2">
    <source>
        <dbReference type="EMBL" id="GIM45591.1"/>
    </source>
</evidence>
<evidence type="ECO:0000313" key="3">
    <source>
        <dbReference type="Proteomes" id="UP001057291"/>
    </source>
</evidence>
<keyword evidence="3" id="KW-1185">Reference proteome</keyword>
<feature type="transmembrane region" description="Helical" evidence="1">
    <location>
        <begin position="6"/>
        <end position="22"/>
    </location>
</feature>
<feature type="transmembrane region" description="Helical" evidence="1">
    <location>
        <begin position="34"/>
        <end position="52"/>
    </location>
</feature>
<accession>A0AAV4LCR8</accession>
<dbReference type="RefSeq" id="WP_282198778.1">
    <property type="nucleotide sequence ID" value="NZ_BOQE01000001.1"/>
</dbReference>
<sequence length="126" mass="14417">MDVFVFAIAFSVVFIFVVLDLVRRKRLKEQYSLLWLLVGLVLIVLSSSRSLVEKMASYLHIYYAPSMLFLFGLIFCFTLILHLTVVISKLNDRVVRLTQEVALLKEQLSAPSKKHEPSSSGERKVV</sequence>
<dbReference type="Pfam" id="PF10066">
    <property type="entry name" value="DUF2304"/>
    <property type="match status" value="1"/>
</dbReference>
<comment type="caution">
    <text evidence="2">The sequence shown here is derived from an EMBL/GenBank/DDBJ whole genome shotgun (WGS) entry which is preliminary data.</text>
</comment>
<evidence type="ECO:0008006" key="4">
    <source>
        <dbReference type="Google" id="ProtNLM"/>
    </source>
</evidence>
<reference evidence="2" key="1">
    <citation type="journal article" date="2023" name="Int. J. Syst. Evol. Microbiol.">
        <title>Collibacillus ludicampi gen. nov., sp. nov., a new soil bacterium of the family Alicyclobacillaceae.</title>
        <authorList>
            <person name="Jojima T."/>
            <person name="Ioku Y."/>
            <person name="Fukuta Y."/>
            <person name="Shirasaka N."/>
            <person name="Matsumura Y."/>
            <person name="Mori M."/>
        </authorList>
    </citation>
    <scope>NUCLEOTIDE SEQUENCE</scope>
    <source>
        <strain evidence="2">TP075</strain>
    </source>
</reference>
<proteinExistence type="predicted"/>
<dbReference type="InterPro" id="IPR019277">
    <property type="entry name" value="DUF2304"/>
</dbReference>
<keyword evidence="1" id="KW-1133">Transmembrane helix</keyword>